<dbReference type="Proteomes" id="UP000215441">
    <property type="component" value="Unassembled WGS sequence"/>
</dbReference>
<sequence length="236" mass="26063">MRLSCRLLPKTPALGARTLRLMAGFTLLELLVVMSLMSLLILAMASALQTTSQTSERVDLALTRSDDLRIVSGFLQSTVGRISMQRRGYPYKEGASQFFFEGQESQLTWLGVMPAGYAASGRSLMRLRQEVTEQGSPALMLQYLPFKGASVEPDWSQAVSHVLLSGVTRLQILYQDARPEPPVWSPVWMLADQVPQRVRIVLQTERGPLPDLVVALRPLPASDPRAQGPIFGGSIR</sequence>
<proteinExistence type="predicted"/>
<accession>A0A235EMP8</accession>
<keyword evidence="1" id="KW-1133">Transmembrane helix</keyword>
<dbReference type="RefSeq" id="WP_094288879.1">
    <property type="nucleotide sequence ID" value="NZ_NOIG01000006.1"/>
</dbReference>
<feature type="transmembrane region" description="Helical" evidence="1">
    <location>
        <begin position="21"/>
        <end position="48"/>
    </location>
</feature>
<keyword evidence="1" id="KW-0812">Transmembrane</keyword>
<dbReference type="AlphaFoldDB" id="A0A235EMP8"/>
<name>A0A235EMP8_9BURK</name>
<evidence type="ECO:0000256" key="1">
    <source>
        <dbReference type="SAM" id="Phobius"/>
    </source>
</evidence>
<dbReference type="Pfam" id="PF07963">
    <property type="entry name" value="N_methyl"/>
    <property type="match status" value="1"/>
</dbReference>
<evidence type="ECO:0000313" key="2">
    <source>
        <dbReference type="EMBL" id="OYD50301.1"/>
    </source>
</evidence>
<comment type="caution">
    <text evidence="2">The sequence shown here is derived from an EMBL/GenBank/DDBJ whole genome shotgun (WGS) entry which is preliminary data.</text>
</comment>
<reference evidence="2 3" key="1">
    <citation type="submission" date="2017-07" db="EMBL/GenBank/DDBJ databases">
        <title>Acidovorax KNDSW TSA 6 genome sequence and assembly.</title>
        <authorList>
            <person name="Mayilraj S."/>
        </authorList>
    </citation>
    <scope>NUCLEOTIDE SEQUENCE [LARGE SCALE GENOMIC DNA]</scope>
    <source>
        <strain evidence="2 3">KNDSW-TSA6</strain>
    </source>
</reference>
<organism evidence="2 3">
    <name type="scientific">Acidovorax kalamii</name>
    <dbReference type="NCBI Taxonomy" id="2004485"/>
    <lineage>
        <taxon>Bacteria</taxon>
        <taxon>Pseudomonadati</taxon>
        <taxon>Pseudomonadota</taxon>
        <taxon>Betaproteobacteria</taxon>
        <taxon>Burkholderiales</taxon>
        <taxon>Comamonadaceae</taxon>
        <taxon>Acidovorax</taxon>
    </lineage>
</organism>
<gene>
    <name evidence="2" type="ORF">CBY09_09570</name>
</gene>
<evidence type="ECO:0008006" key="4">
    <source>
        <dbReference type="Google" id="ProtNLM"/>
    </source>
</evidence>
<protein>
    <recommendedName>
        <fullName evidence="4">General secretion pathway protein GspJ</fullName>
    </recommendedName>
</protein>
<dbReference type="PROSITE" id="PS00409">
    <property type="entry name" value="PROKAR_NTER_METHYL"/>
    <property type="match status" value="1"/>
</dbReference>
<evidence type="ECO:0000313" key="3">
    <source>
        <dbReference type="Proteomes" id="UP000215441"/>
    </source>
</evidence>
<dbReference type="NCBIfam" id="TIGR02532">
    <property type="entry name" value="IV_pilin_GFxxxE"/>
    <property type="match status" value="1"/>
</dbReference>
<keyword evidence="3" id="KW-1185">Reference proteome</keyword>
<dbReference type="EMBL" id="NOIG01000006">
    <property type="protein sequence ID" value="OYD50301.1"/>
    <property type="molecule type" value="Genomic_DNA"/>
</dbReference>
<dbReference type="InterPro" id="IPR012902">
    <property type="entry name" value="N_methyl_site"/>
</dbReference>
<keyword evidence="1" id="KW-0472">Membrane</keyword>